<evidence type="ECO:0000259" key="2">
    <source>
        <dbReference type="Pfam" id="PF00857"/>
    </source>
</evidence>
<dbReference type="Gene3D" id="3.40.50.850">
    <property type="entry name" value="Isochorismatase-like"/>
    <property type="match status" value="1"/>
</dbReference>
<name>A0A318TKI6_9HYPH</name>
<keyword evidence="4" id="KW-1185">Reference proteome</keyword>
<dbReference type="Proteomes" id="UP000247454">
    <property type="component" value="Unassembled WGS sequence"/>
</dbReference>
<dbReference type="OrthoDB" id="9807387at2"/>
<accession>A0A318TKI6</accession>
<dbReference type="SUPFAM" id="SSF52499">
    <property type="entry name" value="Isochorismatase-like hydrolases"/>
    <property type="match status" value="1"/>
</dbReference>
<dbReference type="EMBL" id="QJTF01000002">
    <property type="protein sequence ID" value="PYE89947.1"/>
    <property type="molecule type" value="Genomic_DNA"/>
</dbReference>
<dbReference type="PANTHER" id="PTHR43540">
    <property type="entry name" value="PEROXYUREIDOACRYLATE/UREIDOACRYLATE AMIDOHYDROLASE-RELATED"/>
    <property type="match status" value="1"/>
</dbReference>
<protein>
    <submittedName>
        <fullName evidence="3">Nicotinamidase-related amidase</fullName>
    </submittedName>
</protein>
<dbReference type="PANTHER" id="PTHR43540:SF1">
    <property type="entry name" value="ISOCHORISMATASE HYDROLASE"/>
    <property type="match status" value="1"/>
</dbReference>
<comment type="caution">
    <text evidence="3">The sequence shown here is derived from an EMBL/GenBank/DDBJ whole genome shotgun (WGS) entry which is preliminary data.</text>
</comment>
<organism evidence="3 4">
    <name type="scientific">Phyllobacterium leguminum</name>
    <dbReference type="NCBI Taxonomy" id="314237"/>
    <lineage>
        <taxon>Bacteria</taxon>
        <taxon>Pseudomonadati</taxon>
        <taxon>Pseudomonadota</taxon>
        <taxon>Alphaproteobacteria</taxon>
        <taxon>Hyphomicrobiales</taxon>
        <taxon>Phyllobacteriaceae</taxon>
        <taxon>Phyllobacterium</taxon>
    </lineage>
</organism>
<dbReference type="RefSeq" id="WP_110748240.1">
    <property type="nucleotide sequence ID" value="NZ_QJTF01000002.1"/>
</dbReference>
<sequence>MKTAFIGLDYIVDIVDPSGKIAASAAQAKERGVIAKANEALAIAREKGWLSILVKVGFSNNYKDQPKNSPLFGRANELGALALGKPGTEFHPDLRADLADLIIVKPRVNPFYCTGLDAALRANRIERLVIAGVSSTWAVEAATRDAHDRDYEVCIAEDACAAATGEEHEAAINRLTRIAKIIHVDDMRGM</sequence>
<evidence type="ECO:0000313" key="4">
    <source>
        <dbReference type="Proteomes" id="UP000247454"/>
    </source>
</evidence>
<gene>
    <name evidence="3" type="ORF">C7477_10234</name>
</gene>
<reference evidence="3 4" key="1">
    <citation type="submission" date="2018-06" db="EMBL/GenBank/DDBJ databases">
        <title>Genomic Encyclopedia of Type Strains, Phase III (KMG-III): the genomes of soil and plant-associated and newly described type strains.</title>
        <authorList>
            <person name="Whitman W."/>
        </authorList>
    </citation>
    <scope>NUCLEOTIDE SEQUENCE [LARGE SCALE GENOMIC DNA]</scope>
    <source>
        <strain evidence="3 4">ORS 1419</strain>
    </source>
</reference>
<dbReference type="AlphaFoldDB" id="A0A318TKI6"/>
<dbReference type="InterPro" id="IPR000868">
    <property type="entry name" value="Isochorismatase-like_dom"/>
</dbReference>
<proteinExistence type="predicted"/>
<keyword evidence="1" id="KW-0378">Hydrolase</keyword>
<evidence type="ECO:0000313" key="3">
    <source>
        <dbReference type="EMBL" id="PYE89947.1"/>
    </source>
</evidence>
<dbReference type="CDD" id="cd00431">
    <property type="entry name" value="cysteine_hydrolases"/>
    <property type="match status" value="1"/>
</dbReference>
<evidence type="ECO:0000256" key="1">
    <source>
        <dbReference type="ARBA" id="ARBA00022801"/>
    </source>
</evidence>
<feature type="domain" description="Isochorismatase-like" evidence="2">
    <location>
        <begin position="4"/>
        <end position="185"/>
    </location>
</feature>
<dbReference type="GO" id="GO:0016787">
    <property type="term" value="F:hydrolase activity"/>
    <property type="evidence" value="ECO:0007669"/>
    <property type="project" value="UniProtKB-KW"/>
</dbReference>
<dbReference type="Pfam" id="PF00857">
    <property type="entry name" value="Isochorismatase"/>
    <property type="match status" value="1"/>
</dbReference>
<dbReference type="InterPro" id="IPR036380">
    <property type="entry name" value="Isochorismatase-like_sf"/>
</dbReference>
<dbReference type="InterPro" id="IPR050272">
    <property type="entry name" value="Isochorismatase-like_hydrls"/>
</dbReference>